<proteinExistence type="predicted"/>
<comment type="caution">
    <text evidence="1">The sequence shown here is derived from an EMBL/GenBank/DDBJ whole genome shotgun (WGS) entry which is preliminary data.</text>
</comment>
<dbReference type="AlphaFoldDB" id="A0A371G228"/>
<sequence length="193" mass="22564">MDLLNGQKTNCNKITSWCNTPTWIIDIGTLNHMRRNLKIHLFVVNDHEPKEHGDQNVGNIEEVVKDVIYEESQQDYMERIDYTKTFSPIVKMVIAHNLLVVVAVKDYEMDHMDVNNVFLHRKHGGGNLIIYGNDHVSINRFKDYLHIVLKWLTTLVDFSLSRKICFEYHREKCTFRSIINKGFHEAEPSFGSS</sequence>
<name>A0A371G228_MUCPR</name>
<dbReference type="Proteomes" id="UP000257109">
    <property type="component" value="Unassembled WGS sequence"/>
</dbReference>
<gene>
    <name evidence="1" type="ORF">CR513_34328</name>
</gene>
<reference evidence="1" key="1">
    <citation type="submission" date="2018-05" db="EMBL/GenBank/DDBJ databases">
        <title>Draft genome of Mucuna pruriens seed.</title>
        <authorList>
            <person name="Nnadi N.E."/>
            <person name="Vos R."/>
            <person name="Hasami M.H."/>
            <person name="Devisetty U.K."/>
            <person name="Aguiy J.C."/>
        </authorList>
    </citation>
    <scope>NUCLEOTIDE SEQUENCE [LARGE SCALE GENOMIC DNA]</scope>
    <source>
        <strain evidence="1">JCA_2017</strain>
    </source>
</reference>
<keyword evidence="2" id="KW-1185">Reference proteome</keyword>
<evidence type="ECO:0000313" key="1">
    <source>
        <dbReference type="EMBL" id="RDX84600.1"/>
    </source>
</evidence>
<evidence type="ECO:0000313" key="2">
    <source>
        <dbReference type="Proteomes" id="UP000257109"/>
    </source>
</evidence>
<organism evidence="1 2">
    <name type="scientific">Mucuna pruriens</name>
    <name type="common">Velvet bean</name>
    <name type="synonym">Dolichos pruriens</name>
    <dbReference type="NCBI Taxonomy" id="157652"/>
    <lineage>
        <taxon>Eukaryota</taxon>
        <taxon>Viridiplantae</taxon>
        <taxon>Streptophyta</taxon>
        <taxon>Embryophyta</taxon>
        <taxon>Tracheophyta</taxon>
        <taxon>Spermatophyta</taxon>
        <taxon>Magnoliopsida</taxon>
        <taxon>eudicotyledons</taxon>
        <taxon>Gunneridae</taxon>
        <taxon>Pentapetalae</taxon>
        <taxon>rosids</taxon>
        <taxon>fabids</taxon>
        <taxon>Fabales</taxon>
        <taxon>Fabaceae</taxon>
        <taxon>Papilionoideae</taxon>
        <taxon>50 kb inversion clade</taxon>
        <taxon>NPAAA clade</taxon>
        <taxon>indigoferoid/millettioid clade</taxon>
        <taxon>Phaseoleae</taxon>
        <taxon>Mucuna</taxon>
    </lineage>
</organism>
<accession>A0A371G228</accession>
<feature type="non-terminal residue" evidence="1">
    <location>
        <position position="1"/>
    </location>
</feature>
<protein>
    <recommendedName>
        <fullName evidence="3">Reverse transcriptase Ty1/copia-type domain-containing protein</fullName>
    </recommendedName>
</protein>
<evidence type="ECO:0008006" key="3">
    <source>
        <dbReference type="Google" id="ProtNLM"/>
    </source>
</evidence>
<dbReference type="EMBL" id="QJKJ01006999">
    <property type="protein sequence ID" value="RDX84600.1"/>
    <property type="molecule type" value="Genomic_DNA"/>
</dbReference>